<reference evidence="2 3" key="1">
    <citation type="submission" date="2021-03" db="EMBL/GenBank/DDBJ databases">
        <title>Antimicrobial resistance genes in bacteria isolated from Japanese honey, and their potential for conferring macrolide and lincosamide resistance in the American foulbrood pathogen Paenibacillus larvae.</title>
        <authorList>
            <person name="Okamoto M."/>
            <person name="Kumagai M."/>
            <person name="Kanamori H."/>
            <person name="Takamatsu D."/>
        </authorList>
    </citation>
    <scope>NUCLEOTIDE SEQUENCE [LARGE SCALE GENOMIC DNA]</scope>
    <source>
        <strain evidence="2 3">J42TS3</strain>
    </source>
</reference>
<evidence type="ECO:0000259" key="1">
    <source>
        <dbReference type="Pfam" id="PF01521"/>
    </source>
</evidence>
<dbReference type="InterPro" id="IPR000361">
    <property type="entry name" value="ATAP_core_dom"/>
</dbReference>
<proteinExistence type="predicted"/>
<dbReference type="EMBL" id="BOSL01000007">
    <property type="protein sequence ID" value="GIP53570.1"/>
    <property type="molecule type" value="Genomic_DNA"/>
</dbReference>
<comment type="caution">
    <text evidence="2">The sequence shown here is derived from an EMBL/GenBank/DDBJ whole genome shotgun (WGS) entry which is preliminary data.</text>
</comment>
<gene>
    <name evidence="2" type="ORF">J42TS3_26050</name>
</gene>
<dbReference type="InterPro" id="IPR035903">
    <property type="entry name" value="HesB-like_dom_sf"/>
</dbReference>
<evidence type="ECO:0000313" key="3">
    <source>
        <dbReference type="Proteomes" id="UP000679992"/>
    </source>
</evidence>
<name>A0ABQ4MC57_9BACL</name>
<dbReference type="RefSeq" id="WP_213655093.1">
    <property type="nucleotide sequence ID" value="NZ_BOSL01000007.1"/>
</dbReference>
<dbReference type="Proteomes" id="UP000679992">
    <property type="component" value="Unassembled WGS sequence"/>
</dbReference>
<sequence length="107" mass="12043">MKIELDPRAEEMIRTAMGQEPGLMRLVYDTEDCGCGMSGVPGLQIAGEPGAYDIPMENEAFPFWIDRMQAVFFEEQLILSGEESGGTFRLDGVSQFYKSNIRLIDQR</sequence>
<feature type="domain" description="Core" evidence="1">
    <location>
        <begin position="1"/>
        <end position="105"/>
    </location>
</feature>
<dbReference type="Pfam" id="PF01521">
    <property type="entry name" value="Fe-S_biosyn"/>
    <property type="match status" value="1"/>
</dbReference>
<keyword evidence="3" id="KW-1185">Reference proteome</keyword>
<evidence type="ECO:0000313" key="2">
    <source>
        <dbReference type="EMBL" id="GIP53570.1"/>
    </source>
</evidence>
<protein>
    <recommendedName>
        <fullName evidence="1">Core domain-containing protein</fullName>
    </recommendedName>
</protein>
<dbReference type="Gene3D" id="2.60.300.12">
    <property type="entry name" value="HesB-like domain"/>
    <property type="match status" value="1"/>
</dbReference>
<dbReference type="SUPFAM" id="SSF89360">
    <property type="entry name" value="HesB-like domain"/>
    <property type="match status" value="1"/>
</dbReference>
<organism evidence="2 3">
    <name type="scientific">Paenibacillus vini</name>
    <dbReference type="NCBI Taxonomy" id="1476024"/>
    <lineage>
        <taxon>Bacteria</taxon>
        <taxon>Bacillati</taxon>
        <taxon>Bacillota</taxon>
        <taxon>Bacilli</taxon>
        <taxon>Bacillales</taxon>
        <taxon>Paenibacillaceae</taxon>
        <taxon>Paenibacillus</taxon>
    </lineage>
</organism>
<accession>A0ABQ4MC57</accession>